<evidence type="ECO:0000313" key="5">
    <source>
        <dbReference type="Proteomes" id="UP000184406"/>
    </source>
</evidence>
<dbReference type="Gene3D" id="3.55.50.30">
    <property type="match status" value="1"/>
</dbReference>
<keyword evidence="1" id="KW-0472">Membrane</keyword>
<dbReference type="Gene3D" id="2.60.120.1440">
    <property type="match status" value="1"/>
</dbReference>
<dbReference type="GO" id="GO:0016989">
    <property type="term" value="F:sigma factor antagonist activity"/>
    <property type="evidence" value="ECO:0007669"/>
    <property type="project" value="TreeGrafter"/>
</dbReference>
<evidence type="ECO:0000256" key="1">
    <source>
        <dbReference type="SAM" id="Phobius"/>
    </source>
</evidence>
<feature type="transmembrane region" description="Helical" evidence="1">
    <location>
        <begin position="87"/>
        <end position="107"/>
    </location>
</feature>
<dbReference type="Proteomes" id="UP000184406">
    <property type="component" value="Unassembled WGS sequence"/>
</dbReference>
<evidence type="ECO:0000259" key="2">
    <source>
        <dbReference type="Pfam" id="PF04773"/>
    </source>
</evidence>
<organism evidence="4 5">
    <name type="scientific">Arenibacter palladensis</name>
    <dbReference type="NCBI Taxonomy" id="237373"/>
    <lineage>
        <taxon>Bacteria</taxon>
        <taxon>Pseudomonadati</taxon>
        <taxon>Bacteroidota</taxon>
        <taxon>Flavobacteriia</taxon>
        <taxon>Flavobacteriales</taxon>
        <taxon>Flavobacteriaceae</taxon>
        <taxon>Arenibacter</taxon>
    </lineage>
</organism>
<reference evidence="5" key="1">
    <citation type="submission" date="2016-11" db="EMBL/GenBank/DDBJ databases">
        <authorList>
            <person name="Varghese N."/>
            <person name="Submissions S."/>
        </authorList>
    </citation>
    <scope>NUCLEOTIDE SEQUENCE [LARGE SCALE GENOMIC DNA]</scope>
    <source>
        <strain evidence="5">DSM 17539</strain>
    </source>
</reference>
<dbReference type="EMBL" id="FQUX01000004">
    <property type="protein sequence ID" value="SHF49705.1"/>
    <property type="molecule type" value="Genomic_DNA"/>
</dbReference>
<dbReference type="AlphaFoldDB" id="A0A1M5C4S2"/>
<dbReference type="InterPro" id="IPR012373">
    <property type="entry name" value="Ferrdict_sens_TM"/>
</dbReference>
<feature type="domain" description="FecR protein" evidence="2">
    <location>
        <begin position="178"/>
        <end position="271"/>
    </location>
</feature>
<keyword evidence="5" id="KW-1185">Reference proteome</keyword>
<dbReference type="Pfam" id="PF16344">
    <property type="entry name" value="FecR_C"/>
    <property type="match status" value="1"/>
</dbReference>
<evidence type="ECO:0000259" key="3">
    <source>
        <dbReference type="Pfam" id="PF16344"/>
    </source>
</evidence>
<sequence>MKNNTLESLIQDYLEGKIEESKMYEYIQAYSVEEVKKSLSDSMEVDYLLSKKYLEVDQEVAYKDFLEQIKLRAINVKESKAGGIRTIWKYAAIFTGIVGLGVALTFLSRSNSEQENITIANEEVNLHLGNGKLEIIKETGSTNILDSEGNVIAVQTGDKIKYSAVHKPEETHYNELSVPYGKKFELELSDGTIVYINAGSVLKYPTSFITGNNREVSLKGEAFFKVAEDKEHPFIVNSGSVNVRVLGTEFNVSAYGEDMENNTVLVSGSVQLYDSLSVDTKTTQVKLVPGERGTWSKEQHNFKTDMVDTAIYTSWVQGKLIFRNMPFKQIRRQLERRYNVTIVNTDTSLDNNTFSANFEEESIEEILEIFDRTYGIEYSIKDNTIIIK</sequence>
<gene>
    <name evidence="4" type="ORF">SAMN03080594_104377</name>
</gene>
<dbReference type="RefSeq" id="WP_072862684.1">
    <property type="nucleotide sequence ID" value="NZ_FQUX01000004.1"/>
</dbReference>
<dbReference type="Pfam" id="PF04773">
    <property type="entry name" value="FecR"/>
    <property type="match status" value="1"/>
</dbReference>
<dbReference type="PANTHER" id="PTHR30273:SF2">
    <property type="entry name" value="PROTEIN FECR"/>
    <property type="match status" value="1"/>
</dbReference>
<keyword evidence="1" id="KW-1133">Transmembrane helix</keyword>
<feature type="domain" description="Protein FecR C-terminal" evidence="3">
    <location>
        <begin position="319"/>
        <end position="387"/>
    </location>
</feature>
<evidence type="ECO:0000313" key="4">
    <source>
        <dbReference type="EMBL" id="SHF49705.1"/>
    </source>
</evidence>
<proteinExistence type="predicted"/>
<protein>
    <submittedName>
        <fullName evidence="4">FecR protein</fullName>
    </submittedName>
</protein>
<dbReference type="InterPro" id="IPR006860">
    <property type="entry name" value="FecR"/>
</dbReference>
<accession>A0A1M5C4S2</accession>
<dbReference type="PANTHER" id="PTHR30273">
    <property type="entry name" value="PERIPLASMIC SIGNAL SENSOR AND SIGMA FACTOR ACTIVATOR FECR-RELATED"/>
    <property type="match status" value="1"/>
</dbReference>
<name>A0A1M5C4S2_9FLAO</name>
<dbReference type="InterPro" id="IPR032508">
    <property type="entry name" value="FecR_C"/>
</dbReference>
<keyword evidence="1" id="KW-0812">Transmembrane</keyword>
<dbReference type="OrthoDB" id="651134at2"/>